<dbReference type="Proteomes" id="UP000664859">
    <property type="component" value="Unassembled WGS sequence"/>
</dbReference>
<dbReference type="AlphaFoldDB" id="A0A836CNN0"/>
<accession>A0A836CNN0</accession>
<evidence type="ECO:0000313" key="2">
    <source>
        <dbReference type="EMBL" id="KAG5191994.1"/>
    </source>
</evidence>
<feature type="compositionally biased region" description="Low complexity" evidence="1">
    <location>
        <begin position="191"/>
        <end position="201"/>
    </location>
</feature>
<keyword evidence="3" id="KW-1185">Reference proteome</keyword>
<proteinExistence type="predicted"/>
<name>A0A836CNN0_9STRA</name>
<reference evidence="2" key="1">
    <citation type="submission" date="2021-02" db="EMBL/GenBank/DDBJ databases">
        <title>First Annotated Genome of the Yellow-green Alga Tribonema minus.</title>
        <authorList>
            <person name="Mahan K.M."/>
        </authorList>
    </citation>
    <scope>NUCLEOTIDE SEQUENCE</scope>
    <source>
        <strain evidence="2">UTEX B ZZ1240</strain>
    </source>
</reference>
<dbReference type="EMBL" id="JAFCMP010000012">
    <property type="protein sequence ID" value="KAG5191994.1"/>
    <property type="molecule type" value="Genomic_DNA"/>
</dbReference>
<organism evidence="2 3">
    <name type="scientific">Tribonema minus</name>
    <dbReference type="NCBI Taxonomy" id="303371"/>
    <lineage>
        <taxon>Eukaryota</taxon>
        <taxon>Sar</taxon>
        <taxon>Stramenopiles</taxon>
        <taxon>Ochrophyta</taxon>
        <taxon>PX clade</taxon>
        <taxon>Xanthophyceae</taxon>
        <taxon>Tribonematales</taxon>
        <taxon>Tribonemataceae</taxon>
        <taxon>Tribonema</taxon>
    </lineage>
</organism>
<feature type="region of interest" description="Disordered" evidence="1">
    <location>
        <begin position="183"/>
        <end position="253"/>
    </location>
</feature>
<gene>
    <name evidence="2" type="ORF">JKP88DRAFT_294321</name>
</gene>
<sequence>MRTCAECCMDQQQVCGASDSSGRVHSRGEGAGTSPRRQRRSLNAATALSPLPLAVPPPWSMAAGSVMVGPAFGACSSASLGSAAASGQRPQLAYRRPRSPTISAPSTAAYVNLPCCQQPSQEAPQQQQQCTGPDYKALYEAALADSTTMRLRLSYITSEVRRLLAGDVDESRVSELRAACDRACGDTPPWSGDSGALGMDLDSSDDDSVSDGRSEYGEESFMGEANEAPAETEDDGGATDTSWASDGMHPNKP</sequence>
<comment type="caution">
    <text evidence="2">The sequence shown here is derived from an EMBL/GenBank/DDBJ whole genome shotgun (WGS) entry which is preliminary data.</text>
</comment>
<evidence type="ECO:0000313" key="3">
    <source>
        <dbReference type="Proteomes" id="UP000664859"/>
    </source>
</evidence>
<evidence type="ECO:0000256" key="1">
    <source>
        <dbReference type="SAM" id="MobiDB-lite"/>
    </source>
</evidence>
<protein>
    <submittedName>
        <fullName evidence="2">Uncharacterized protein</fullName>
    </submittedName>
</protein>
<feature type="region of interest" description="Disordered" evidence="1">
    <location>
        <begin position="17"/>
        <end position="40"/>
    </location>
</feature>